<comment type="cofactor">
    <cofactor evidence="5">
        <name>FAD</name>
        <dbReference type="ChEBI" id="CHEBI:57692"/>
    </cofactor>
    <text evidence="5">Binds 1 FAD per subunit.</text>
</comment>
<evidence type="ECO:0000256" key="5">
    <source>
        <dbReference type="PIRSR" id="PIRSR602081-1"/>
    </source>
</evidence>
<dbReference type="InterPro" id="IPR014729">
    <property type="entry name" value="Rossmann-like_a/b/a_fold"/>
</dbReference>
<dbReference type="InterPro" id="IPR018394">
    <property type="entry name" value="DNA_photolyase_1_CS_C"/>
</dbReference>
<keyword evidence="9" id="KW-1185">Reference proteome</keyword>
<reference evidence="8" key="1">
    <citation type="journal article" date="2014" name="Int. J. Syst. Evol. Microbiol.">
        <title>Complete genome sequence of Corynebacterium casei LMG S-19264T (=DSM 44701T), isolated from a smear-ripened cheese.</title>
        <authorList>
            <consortium name="US DOE Joint Genome Institute (JGI-PGF)"/>
            <person name="Walter F."/>
            <person name="Albersmeier A."/>
            <person name="Kalinowski J."/>
            <person name="Ruckert C."/>
        </authorList>
    </citation>
    <scope>NUCLEOTIDE SEQUENCE</scope>
    <source>
        <strain evidence="8">CGMCC 1.15958</strain>
    </source>
</reference>
<feature type="domain" description="Photolyase/cryptochrome alpha/beta" evidence="7">
    <location>
        <begin position="1"/>
        <end position="132"/>
    </location>
</feature>
<dbReference type="InterPro" id="IPR002081">
    <property type="entry name" value="Cryptochrome/DNA_photolyase_1"/>
</dbReference>
<protein>
    <submittedName>
        <fullName evidence="8">FAD-binding protein</fullName>
    </submittedName>
</protein>
<evidence type="ECO:0000256" key="4">
    <source>
        <dbReference type="ARBA" id="ARBA00022991"/>
    </source>
</evidence>
<reference evidence="8" key="2">
    <citation type="submission" date="2020-09" db="EMBL/GenBank/DDBJ databases">
        <authorList>
            <person name="Sun Q."/>
            <person name="Zhou Y."/>
        </authorList>
    </citation>
    <scope>NUCLEOTIDE SEQUENCE</scope>
    <source>
        <strain evidence="8">CGMCC 1.15958</strain>
    </source>
</reference>
<dbReference type="SUPFAM" id="SSF48173">
    <property type="entry name" value="Cryptochrome/photolyase FAD-binding domain"/>
    <property type="match status" value="1"/>
</dbReference>
<dbReference type="EMBL" id="BMKK01000003">
    <property type="protein sequence ID" value="GGD53799.1"/>
    <property type="molecule type" value="Genomic_DNA"/>
</dbReference>
<evidence type="ECO:0000256" key="6">
    <source>
        <dbReference type="RuleBase" id="RU004182"/>
    </source>
</evidence>
<comment type="caution">
    <text evidence="8">The sequence shown here is derived from an EMBL/GenBank/DDBJ whole genome shotgun (WGS) entry which is preliminary data.</text>
</comment>
<dbReference type="PRINTS" id="PR00147">
    <property type="entry name" value="DNAPHOTLYASE"/>
</dbReference>
<name>A0A916YNX8_9BACT</name>
<evidence type="ECO:0000313" key="9">
    <source>
        <dbReference type="Proteomes" id="UP000609064"/>
    </source>
</evidence>
<evidence type="ECO:0000256" key="1">
    <source>
        <dbReference type="ARBA" id="ARBA00001932"/>
    </source>
</evidence>
<dbReference type="Pfam" id="PF00875">
    <property type="entry name" value="DNA_photolyase"/>
    <property type="match status" value="1"/>
</dbReference>
<keyword evidence="4 6" id="KW-0157">Chromophore</keyword>
<dbReference type="InterPro" id="IPR006050">
    <property type="entry name" value="DNA_photolyase_N"/>
</dbReference>
<dbReference type="InterPro" id="IPR036155">
    <property type="entry name" value="Crypto/Photolyase_N_sf"/>
</dbReference>
<dbReference type="AlphaFoldDB" id="A0A916YNX8"/>
<proteinExistence type="inferred from homology"/>
<comment type="cofactor">
    <cofactor evidence="1">
        <name>(6R)-5,10-methylene-5,6,7,8-tetrahydrofolate</name>
        <dbReference type="ChEBI" id="CHEBI:15636"/>
    </cofactor>
</comment>
<dbReference type="InterPro" id="IPR005101">
    <property type="entry name" value="Cryptochr/Photolyase_FAD-bd"/>
</dbReference>
<dbReference type="Proteomes" id="UP000609064">
    <property type="component" value="Unassembled WGS sequence"/>
</dbReference>
<dbReference type="PANTHER" id="PTHR11455:SF9">
    <property type="entry name" value="CRYPTOCHROME CIRCADIAN CLOCK 5 ISOFORM X1"/>
    <property type="match status" value="1"/>
</dbReference>
<dbReference type="GO" id="GO:0071949">
    <property type="term" value="F:FAD binding"/>
    <property type="evidence" value="ECO:0007669"/>
    <property type="project" value="TreeGrafter"/>
</dbReference>
<dbReference type="GO" id="GO:0003677">
    <property type="term" value="F:DNA binding"/>
    <property type="evidence" value="ECO:0007669"/>
    <property type="project" value="TreeGrafter"/>
</dbReference>
<keyword evidence="2 5" id="KW-0285">Flavoprotein</keyword>
<dbReference type="PROSITE" id="PS51645">
    <property type="entry name" value="PHR_CRY_ALPHA_BETA"/>
    <property type="match status" value="1"/>
</dbReference>
<organism evidence="8 9">
    <name type="scientific">Emticicia aquatilis</name>
    <dbReference type="NCBI Taxonomy" id="1537369"/>
    <lineage>
        <taxon>Bacteria</taxon>
        <taxon>Pseudomonadati</taxon>
        <taxon>Bacteroidota</taxon>
        <taxon>Cytophagia</taxon>
        <taxon>Cytophagales</taxon>
        <taxon>Leadbetterellaceae</taxon>
        <taxon>Emticicia</taxon>
    </lineage>
</organism>
<feature type="binding site" evidence="5">
    <location>
        <position position="270"/>
    </location>
    <ligand>
        <name>FAD</name>
        <dbReference type="ChEBI" id="CHEBI:57692"/>
    </ligand>
</feature>
<gene>
    <name evidence="8" type="primary">phrB2</name>
    <name evidence="8" type="ORF">GCM10011514_17460</name>
</gene>
<keyword evidence="3 5" id="KW-0274">FAD</keyword>
<feature type="binding site" evidence="5">
    <location>
        <position position="219"/>
    </location>
    <ligand>
        <name>FAD</name>
        <dbReference type="ChEBI" id="CHEBI:57692"/>
    </ligand>
</feature>
<dbReference type="Gene3D" id="1.10.579.10">
    <property type="entry name" value="DNA Cyclobutane Dipyrimidine Photolyase, subunit A, domain 3"/>
    <property type="match status" value="1"/>
</dbReference>
<dbReference type="PROSITE" id="PS00394">
    <property type="entry name" value="DNA_PHOTOLYASES_1_1"/>
    <property type="match status" value="1"/>
</dbReference>
<comment type="similarity">
    <text evidence="6">Belongs to the DNA photolyase family.</text>
</comment>
<dbReference type="RefSeq" id="WP_188765679.1">
    <property type="nucleotide sequence ID" value="NZ_BMKK01000003.1"/>
</dbReference>
<dbReference type="InterPro" id="IPR036134">
    <property type="entry name" value="Crypto/Photolyase_FAD-like_sf"/>
</dbReference>
<evidence type="ECO:0000256" key="2">
    <source>
        <dbReference type="ARBA" id="ARBA00022630"/>
    </source>
</evidence>
<evidence type="ECO:0000256" key="3">
    <source>
        <dbReference type="ARBA" id="ARBA00022827"/>
    </source>
</evidence>
<dbReference type="SUPFAM" id="SSF52425">
    <property type="entry name" value="Cryptochrome/photolyase, N-terminal domain"/>
    <property type="match status" value="1"/>
</dbReference>
<evidence type="ECO:0000259" key="7">
    <source>
        <dbReference type="PROSITE" id="PS51645"/>
    </source>
</evidence>
<dbReference type="GO" id="GO:0003904">
    <property type="term" value="F:deoxyribodipyrimidine photo-lyase activity"/>
    <property type="evidence" value="ECO:0007669"/>
    <property type="project" value="TreeGrafter"/>
</dbReference>
<dbReference type="GO" id="GO:0006139">
    <property type="term" value="P:nucleobase-containing compound metabolic process"/>
    <property type="evidence" value="ECO:0007669"/>
    <property type="project" value="UniProtKB-ARBA"/>
</dbReference>
<sequence>MNIVWFKRDLRLSDHAPLKAAIEDGESFLMLYIWEPSVMADPHYSPRHWNFVQQSLDDLNSQLSAGNALLSITVLEGDAEAVFTAIHKKYQLKKVFSYEETGLKITYDRDKILTKYFKENNIEWREFQTNGIVRKLKNRENWSELWKTHMHQKIDEPDWTKLRNPCLVFDEENEIYKQFLPKKYYLNNDKEPKPIFQPGGETYAHRYLQSFLNDRAKNYSKTISKPLEARKSCSRLSPYIAWGNLSIRQVYQYTQNAKKRVSYRRDLENFSSRLHWHCHFIQKFEMEDRMEFENINRGYDNLQKDEKQHFIEQWQAGKTGYPLVDACMRCVCETGYLNFRMRAMVVSFLTHQLFQHWKEGAVFLAQQFLDFEPGIHYPQFQMQAGVTGMNTVRMYNPVKQSQDHDPHGIFIKTWVKELENCPENFIHEPWKMTPMEQDLYNFRLGENYPFPIIDLEQTTKFAKDKLWGIRKNIEVKAESKRILSKHVVHRKKKK</sequence>
<dbReference type="GO" id="GO:0009416">
    <property type="term" value="P:response to light stimulus"/>
    <property type="evidence" value="ECO:0007669"/>
    <property type="project" value="TreeGrafter"/>
</dbReference>
<dbReference type="Pfam" id="PF03441">
    <property type="entry name" value="FAD_binding_7"/>
    <property type="match status" value="1"/>
</dbReference>
<evidence type="ECO:0000313" key="8">
    <source>
        <dbReference type="EMBL" id="GGD53799.1"/>
    </source>
</evidence>
<dbReference type="GO" id="GO:0006950">
    <property type="term" value="P:response to stress"/>
    <property type="evidence" value="ECO:0007669"/>
    <property type="project" value="UniProtKB-ARBA"/>
</dbReference>
<dbReference type="Gene3D" id="3.40.50.620">
    <property type="entry name" value="HUPs"/>
    <property type="match status" value="1"/>
</dbReference>
<dbReference type="PANTHER" id="PTHR11455">
    <property type="entry name" value="CRYPTOCHROME"/>
    <property type="match status" value="1"/>
</dbReference>
<accession>A0A916YNX8</accession>
<dbReference type="Gene3D" id="1.25.40.80">
    <property type="match status" value="1"/>
</dbReference>